<reference evidence="2" key="1">
    <citation type="submission" date="2016-11" db="UniProtKB">
        <authorList>
            <consortium name="WormBaseParasite"/>
        </authorList>
    </citation>
    <scope>IDENTIFICATION</scope>
    <source>
        <strain evidence="2">KR3021</strain>
    </source>
</reference>
<dbReference type="Proteomes" id="UP000095286">
    <property type="component" value="Unplaced"/>
</dbReference>
<organism evidence="1 2">
    <name type="scientific">Rhabditophanes sp. KR3021</name>
    <dbReference type="NCBI Taxonomy" id="114890"/>
    <lineage>
        <taxon>Eukaryota</taxon>
        <taxon>Metazoa</taxon>
        <taxon>Ecdysozoa</taxon>
        <taxon>Nematoda</taxon>
        <taxon>Chromadorea</taxon>
        <taxon>Rhabditida</taxon>
        <taxon>Tylenchina</taxon>
        <taxon>Panagrolaimomorpha</taxon>
        <taxon>Strongyloidoidea</taxon>
        <taxon>Alloionematidae</taxon>
        <taxon>Rhabditophanes</taxon>
    </lineage>
</organism>
<dbReference type="WBParaSite" id="RSKR_0000568200.1">
    <property type="protein sequence ID" value="RSKR_0000568200.1"/>
    <property type="gene ID" value="RSKR_0000568200"/>
</dbReference>
<name>A0AC35TYB3_9BILA</name>
<sequence length="330" mass="38615">MNMLDIARVMSFSESEALQIGRRIILPSSFTNSLRYLQECYQDAMSLVRKFGKPDIFNTMTCSPQDESILAAIKPNQSPNDRPDIISRVFNKLKDQLIHEYVKEEIMGRVICYIFVIEFQKRGPPHMHALFTLDREDKLRNGLDVDRLISAEIPDFEEDPILYNLVTKFHVHGPCGDLNPKSLCMVNDICSKKYPKQFNDTTIIDTNGYAIYKRPNNNRFVMKNGQQLDNRWIVPYNPYLLKRFHCHNNVEKVSDFEGVKYLYKYIYKGHDATTIVSKMLKKMKTIKLLPMMKSKHSLIVDTLVHLKHVGDYLNLICKEKVILYKDYQFI</sequence>
<evidence type="ECO:0000313" key="1">
    <source>
        <dbReference type="Proteomes" id="UP000095286"/>
    </source>
</evidence>
<evidence type="ECO:0000313" key="2">
    <source>
        <dbReference type="WBParaSite" id="RSKR_0000568200.1"/>
    </source>
</evidence>
<accession>A0AC35TYB3</accession>
<protein>
    <submittedName>
        <fullName evidence="2">Helitron_like_N domain-containing protein</fullName>
    </submittedName>
</protein>
<proteinExistence type="predicted"/>